<name>A0A433TNX6_ELYCH</name>
<dbReference type="OrthoDB" id="191150at2759"/>
<dbReference type="EMBL" id="RQTK01000250">
    <property type="protein sequence ID" value="RUS83283.1"/>
    <property type="molecule type" value="Genomic_DNA"/>
</dbReference>
<keyword evidence="2" id="KW-0106">Calcium</keyword>
<keyword evidence="2" id="KW-0449">Lipoprotein</keyword>
<evidence type="ECO:0000256" key="2">
    <source>
        <dbReference type="RuleBase" id="RU363116"/>
    </source>
</evidence>
<evidence type="ECO:0000313" key="3">
    <source>
        <dbReference type="EMBL" id="RUS83283.1"/>
    </source>
</evidence>
<dbReference type="InterPro" id="IPR005552">
    <property type="entry name" value="Scramblase"/>
</dbReference>
<comment type="function">
    <text evidence="2">May mediate accelerated ATP-independent bidirectional transbilayer migration of phospholipids upon binding calcium ions that results in a loss of phospholipid asymmetry in the plasma membrane.</text>
</comment>
<dbReference type="Pfam" id="PF03803">
    <property type="entry name" value="Scramblase"/>
    <property type="match status" value="1"/>
</dbReference>
<proteinExistence type="inferred from homology"/>
<organism evidence="3 4">
    <name type="scientific">Elysia chlorotica</name>
    <name type="common">Eastern emerald elysia</name>
    <name type="synonym">Sea slug</name>
    <dbReference type="NCBI Taxonomy" id="188477"/>
    <lineage>
        <taxon>Eukaryota</taxon>
        <taxon>Metazoa</taxon>
        <taxon>Spiralia</taxon>
        <taxon>Lophotrochozoa</taxon>
        <taxon>Mollusca</taxon>
        <taxon>Gastropoda</taxon>
        <taxon>Heterobranchia</taxon>
        <taxon>Euthyneura</taxon>
        <taxon>Panpulmonata</taxon>
        <taxon>Sacoglossa</taxon>
        <taxon>Placobranchoidea</taxon>
        <taxon>Plakobranchidae</taxon>
        <taxon>Elysia</taxon>
    </lineage>
</organism>
<dbReference type="PANTHER" id="PTHR23248">
    <property type="entry name" value="PHOSPHOLIPID SCRAMBLASE-RELATED"/>
    <property type="match status" value="1"/>
</dbReference>
<sequence>MEASPAKFERAPTSEVISHQSQIVGMHRVAGGDNRSESEGSVDATWMAHDHVTSIASILEPLSEVRVRQHLDVIEVCLCFERSNRYSLLNDQDDQILYTYEAARCYARQCYGSLREFTLITTDNDDNRLLYLQRPARCSSRCFYACCCLQEMNIIIPPKDTIGYMKEKWSCCIPQYELGESKGHKKFLIQGGCGHFRTCNTINFSVTNAENLEVATISKPFGGCSLKTLIGGSNNFKIKYLENLTKEEKVLILGSSFLLDFNYFERHGKCY</sequence>
<evidence type="ECO:0000256" key="1">
    <source>
        <dbReference type="ARBA" id="ARBA00005350"/>
    </source>
</evidence>
<dbReference type="PANTHER" id="PTHR23248:SF9">
    <property type="entry name" value="PHOSPHOLIPID SCRAMBLASE"/>
    <property type="match status" value="1"/>
</dbReference>
<comment type="similarity">
    <text evidence="1 2">Belongs to the phospholipid scramblase family.</text>
</comment>
<dbReference type="GO" id="GO:0017128">
    <property type="term" value="F:phospholipid scramblase activity"/>
    <property type="evidence" value="ECO:0007669"/>
    <property type="project" value="InterPro"/>
</dbReference>
<dbReference type="Proteomes" id="UP000271974">
    <property type="component" value="Unassembled WGS sequence"/>
</dbReference>
<gene>
    <name evidence="3" type="ORF">EGW08_008963</name>
</gene>
<dbReference type="AlphaFoldDB" id="A0A433TNX6"/>
<dbReference type="GO" id="GO:0005886">
    <property type="term" value="C:plasma membrane"/>
    <property type="evidence" value="ECO:0007669"/>
    <property type="project" value="TreeGrafter"/>
</dbReference>
<comment type="caution">
    <text evidence="3">The sequence shown here is derived from an EMBL/GenBank/DDBJ whole genome shotgun (WGS) entry which is preliminary data.</text>
</comment>
<keyword evidence="4" id="KW-1185">Reference proteome</keyword>
<accession>A0A433TNX6</accession>
<reference evidence="3 4" key="1">
    <citation type="submission" date="2019-01" db="EMBL/GenBank/DDBJ databases">
        <title>A draft genome assembly of the solar-powered sea slug Elysia chlorotica.</title>
        <authorList>
            <person name="Cai H."/>
            <person name="Li Q."/>
            <person name="Fang X."/>
            <person name="Li J."/>
            <person name="Curtis N.E."/>
            <person name="Altenburger A."/>
            <person name="Shibata T."/>
            <person name="Feng M."/>
            <person name="Maeda T."/>
            <person name="Schwartz J.A."/>
            <person name="Shigenobu S."/>
            <person name="Lundholm N."/>
            <person name="Nishiyama T."/>
            <person name="Yang H."/>
            <person name="Hasebe M."/>
            <person name="Li S."/>
            <person name="Pierce S.K."/>
            <person name="Wang J."/>
        </authorList>
    </citation>
    <scope>NUCLEOTIDE SEQUENCE [LARGE SCALE GENOMIC DNA]</scope>
    <source>
        <strain evidence="3">EC2010</strain>
        <tissue evidence="3">Whole organism of an adult</tissue>
    </source>
</reference>
<protein>
    <recommendedName>
        <fullName evidence="2">Phospholipid scramblase</fullName>
    </recommendedName>
</protein>
<keyword evidence="2" id="KW-0564">Palmitate</keyword>
<comment type="cofactor">
    <cofactor evidence="2">
        <name>Ca(2+)</name>
        <dbReference type="ChEBI" id="CHEBI:29108"/>
    </cofactor>
</comment>
<evidence type="ECO:0000313" key="4">
    <source>
        <dbReference type="Proteomes" id="UP000271974"/>
    </source>
</evidence>